<protein>
    <recommendedName>
        <fullName evidence="4">Disease resistance protein winged helix domain-containing protein</fullName>
    </recommendedName>
</protein>
<keyword evidence="2" id="KW-0067">ATP-binding</keyword>
<evidence type="ECO:0000256" key="1">
    <source>
        <dbReference type="ARBA" id="ARBA00022741"/>
    </source>
</evidence>
<dbReference type="EMBL" id="JACXVP010000011">
    <property type="protein sequence ID" value="KAG5578499.1"/>
    <property type="molecule type" value="Genomic_DNA"/>
</dbReference>
<feature type="region of interest" description="Disordered" evidence="3">
    <location>
        <begin position="1"/>
        <end position="32"/>
    </location>
</feature>
<accession>A0A9J5WRE4</accession>
<comment type="caution">
    <text evidence="5">The sequence shown here is derived from an EMBL/GenBank/DDBJ whole genome shotgun (WGS) entry which is preliminary data.</text>
</comment>
<feature type="domain" description="Disease resistance protein winged helix" evidence="4">
    <location>
        <begin position="81"/>
        <end position="126"/>
    </location>
</feature>
<dbReference type="AlphaFoldDB" id="A0A9J5WRE4"/>
<dbReference type="InterPro" id="IPR058922">
    <property type="entry name" value="WHD_DRP"/>
</dbReference>
<evidence type="ECO:0000256" key="2">
    <source>
        <dbReference type="ARBA" id="ARBA00022840"/>
    </source>
</evidence>
<evidence type="ECO:0000259" key="4">
    <source>
        <dbReference type="Pfam" id="PF23559"/>
    </source>
</evidence>
<keyword evidence="1" id="KW-0547">Nucleotide-binding</keyword>
<reference evidence="5 6" key="1">
    <citation type="submission" date="2020-09" db="EMBL/GenBank/DDBJ databases">
        <title>De no assembly of potato wild relative species, Solanum commersonii.</title>
        <authorList>
            <person name="Cho K."/>
        </authorList>
    </citation>
    <scope>NUCLEOTIDE SEQUENCE [LARGE SCALE GENOMIC DNA]</scope>
    <source>
        <strain evidence="5">LZ3.2</strain>
        <tissue evidence="5">Leaf</tissue>
    </source>
</reference>
<dbReference type="Pfam" id="PF23559">
    <property type="entry name" value="WHD_DRP"/>
    <property type="match status" value="1"/>
</dbReference>
<evidence type="ECO:0000256" key="3">
    <source>
        <dbReference type="SAM" id="MobiDB-lite"/>
    </source>
</evidence>
<evidence type="ECO:0000313" key="6">
    <source>
        <dbReference type="Proteomes" id="UP000824120"/>
    </source>
</evidence>
<proteinExistence type="predicted"/>
<gene>
    <name evidence="5" type="ORF">H5410_058633</name>
</gene>
<evidence type="ECO:0000313" key="5">
    <source>
        <dbReference type="EMBL" id="KAG5578499.1"/>
    </source>
</evidence>
<keyword evidence="6" id="KW-1185">Reference proteome</keyword>
<name>A0A9J5WRE4_SOLCO</name>
<dbReference type="Proteomes" id="UP000824120">
    <property type="component" value="Chromosome 11"/>
</dbReference>
<organism evidence="5 6">
    <name type="scientific">Solanum commersonii</name>
    <name type="common">Commerson's wild potato</name>
    <name type="synonym">Commerson's nightshade</name>
    <dbReference type="NCBI Taxonomy" id="4109"/>
    <lineage>
        <taxon>Eukaryota</taxon>
        <taxon>Viridiplantae</taxon>
        <taxon>Streptophyta</taxon>
        <taxon>Embryophyta</taxon>
        <taxon>Tracheophyta</taxon>
        <taxon>Spermatophyta</taxon>
        <taxon>Magnoliopsida</taxon>
        <taxon>eudicotyledons</taxon>
        <taxon>Gunneridae</taxon>
        <taxon>Pentapetalae</taxon>
        <taxon>asterids</taxon>
        <taxon>lamiids</taxon>
        <taxon>Solanales</taxon>
        <taxon>Solanaceae</taxon>
        <taxon>Solanoideae</taxon>
        <taxon>Solaneae</taxon>
        <taxon>Solanum</taxon>
    </lineage>
</organism>
<sequence length="138" mass="16208">MYKITTTTIPDRPHPYTLYSSSSSRKKSRNPENVQQLQMALFPSEYTKFAEILGVPQNCWWKKHHPPLVVLARCPKRGVAKDETIEDLKTYFLSELRSRSLFERVRESSKRNEEEFLMHDLINDLAQVAFKTLHQVGR</sequence>